<reference evidence="2 3" key="2">
    <citation type="submission" date="2018-12" db="EMBL/GenBank/DDBJ databases">
        <title>Rhizobacter gummiphilus sp. nov., a rubber-degrading bacterium isolated from the soil of a botanical garden in Japan.</title>
        <authorList>
            <person name="Shunsuke S.S."/>
        </authorList>
    </citation>
    <scope>NUCLEOTIDE SEQUENCE [LARGE SCALE GENOMIC DNA]</scope>
    <source>
        <strain evidence="2 3">S-16</strain>
    </source>
</reference>
<keyword evidence="1" id="KW-0472">Membrane</keyword>
<feature type="transmembrane region" description="Helical" evidence="1">
    <location>
        <begin position="12"/>
        <end position="34"/>
    </location>
</feature>
<evidence type="ECO:0000313" key="3">
    <source>
        <dbReference type="Proteomes" id="UP000267464"/>
    </source>
</evidence>
<dbReference type="Pfam" id="PF16137">
    <property type="entry name" value="DUF4845"/>
    <property type="match status" value="1"/>
</dbReference>
<keyword evidence="1" id="KW-0812">Transmembrane</keyword>
<dbReference type="InterPro" id="IPR032314">
    <property type="entry name" value="DUF4845"/>
</dbReference>
<proteinExistence type="predicted"/>
<dbReference type="OrthoDB" id="9133279at2"/>
<keyword evidence="3" id="KW-1185">Reference proteome</keyword>
<sequence length="126" mass="14123">MTVSLHTRRRQSGVTLLGLLMWAIVLGFGALIVMKVVPTIIEYSTISKAVNKIAAEGLSTVPEIRAAFDRQKDIDYGITSITSRDLDITKENDKVVIRFAYNKEVELFSPVFLLIKYQGTSRTTTR</sequence>
<dbReference type="EMBL" id="QUSW01000010">
    <property type="protein sequence ID" value="RQP21650.1"/>
    <property type="molecule type" value="Genomic_DNA"/>
</dbReference>
<dbReference type="AlphaFoldDB" id="A0A3N7HHX4"/>
<name>A0A3N7HHX4_9BURK</name>
<organism evidence="2 3">
    <name type="scientific">Piscinibacter terrae</name>
    <dbReference type="NCBI Taxonomy" id="2496871"/>
    <lineage>
        <taxon>Bacteria</taxon>
        <taxon>Pseudomonadati</taxon>
        <taxon>Pseudomonadota</taxon>
        <taxon>Betaproteobacteria</taxon>
        <taxon>Burkholderiales</taxon>
        <taxon>Sphaerotilaceae</taxon>
        <taxon>Piscinibacter</taxon>
    </lineage>
</organism>
<comment type="caution">
    <text evidence="2">The sequence shown here is derived from an EMBL/GenBank/DDBJ whole genome shotgun (WGS) entry which is preliminary data.</text>
</comment>
<evidence type="ECO:0000256" key="1">
    <source>
        <dbReference type="SAM" id="Phobius"/>
    </source>
</evidence>
<keyword evidence="1" id="KW-1133">Transmembrane helix</keyword>
<dbReference type="Proteomes" id="UP000267464">
    <property type="component" value="Unassembled WGS sequence"/>
</dbReference>
<gene>
    <name evidence="2" type="ORF">DZC73_27480</name>
</gene>
<dbReference type="RefSeq" id="WP_124543592.1">
    <property type="nucleotide sequence ID" value="NZ_QUSW01000010.1"/>
</dbReference>
<protein>
    <submittedName>
        <fullName evidence="2">DUF4845 domain-containing protein</fullName>
    </submittedName>
</protein>
<reference evidence="2 3" key="1">
    <citation type="submission" date="2018-08" db="EMBL/GenBank/DDBJ databases">
        <authorList>
            <person name="Khan S.A."/>
            <person name="Jeon C.O."/>
            <person name="Chun B.H."/>
            <person name="Jeong S.E."/>
        </authorList>
    </citation>
    <scope>NUCLEOTIDE SEQUENCE [LARGE SCALE GENOMIC DNA]</scope>
    <source>
        <strain evidence="2 3">S-16</strain>
    </source>
</reference>
<accession>A0A3N7HHX4</accession>
<evidence type="ECO:0000313" key="2">
    <source>
        <dbReference type="EMBL" id="RQP21650.1"/>
    </source>
</evidence>